<evidence type="ECO:0000313" key="8">
    <source>
        <dbReference type="Proteomes" id="UP000664534"/>
    </source>
</evidence>
<dbReference type="PANTHER" id="PTHR23507:SF1">
    <property type="entry name" value="FI18259P1-RELATED"/>
    <property type="match status" value="1"/>
</dbReference>
<dbReference type="Proteomes" id="UP000664534">
    <property type="component" value="Unassembled WGS sequence"/>
</dbReference>
<evidence type="ECO:0000256" key="3">
    <source>
        <dbReference type="ARBA" id="ARBA00022989"/>
    </source>
</evidence>
<evidence type="ECO:0000313" key="7">
    <source>
        <dbReference type="EMBL" id="CAF9936840.1"/>
    </source>
</evidence>
<dbReference type="SUPFAM" id="SSF103473">
    <property type="entry name" value="MFS general substrate transporter"/>
    <property type="match status" value="1"/>
</dbReference>
<dbReference type="PANTHER" id="PTHR23507">
    <property type="entry name" value="ZGC:174356"/>
    <property type="match status" value="1"/>
</dbReference>
<proteinExistence type="predicted"/>
<accession>A0A8H3G6P1</accession>
<evidence type="ECO:0000256" key="4">
    <source>
        <dbReference type="ARBA" id="ARBA00023136"/>
    </source>
</evidence>
<comment type="caution">
    <text evidence="7">The sequence shown here is derived from an EMBL/GenBank/DDBJ whole genome shotgun (WGS) entry which is preliminary data.</text>
</comment>
<feature type="transmembrane region" description="Helical" evidence="5">
    <location>
        <begin position="197"/>
        <end position="217"/>
    </location>
</feature>
<keyword evidence="3 5" id="KW-1133">Transmembrane helix</keyword>
<gene>
    <name evidence="7" type="ORF">IMSHALPRED_010922</name>
</gene>
<keyword evidence="4 5" id="KW-0472">Membrane</keyword>
<feature type="transmembrane region" description="Helical" evidence="5">
    <location>
        <begin position="473"/>
        <end position="494"/>
    </location>
</feature>
<feature type="chain" id="PRO_5034441047" evidence="6">
    <location>
        <begin position="21"/>
        <end position="501"/>
    </location>
</feature>
<feature type="transmembrane region" description="Helical" evidence="5">
    <location>
        <begin position="67"/>
        <end position="91"/>
    </location>
</feature>
<protein>
    <submittedName>
        <fullName evidence="7">Uncharacterized protein</fullName>
    </submittedName>
</protein>
<evidence type="ECO:0000256" key="6">
    <source>
        <dbReference type="SAM" id="SignalP"/>
    </source>
</evidence>
<feature type="transmembrane region" description="Helical" evidence="5">
    <location>
        <begin position="381"/>
        <end position="414"/>
    </location>
</feature>
<name>A0A8H3G6P1_9LECA</name>
<comment type="subcellular location">
    <subcellularLocation>
        <location evidence="1">Membrane</location>
        <topology evidence="1">Multi-pass membrane protein</topology>
    </subcellularLocation>
</comment>
<feature type="transmembrane region" description="Helical" evidence="5">
    <location>
        <begin position="445"/>
        <end position="466"/>
    </location>
</feature>
<organism evidence="7 8">
    <name type="scientific">Imshaugia aleurites</name>
    <dbReference type="NCBI Taxonomy" id="172621"/>
    <lineage>
        <taxon>Eukaryota</taxon>
        <taxon>Fungi</taxon>
        <taxon>Dikarya</taxon>
        <taxon>Ascomycota</taxon>
        <taxon>Pezizomycotina</taxon>
        <taxon>Lecanoromycetes</taxon>
        <taxon>OSLEUM clade</taxon>
        <taxon>Lecanoromycetidae</taxon>
        <taxon>Lecanorales</taxon>
        <taxon>Lecanorineae</taxon>
        <taxon>Parmeliaceae</taxon>
        <taxon>Imshaugia</taxon>
    </lineage>
</organism>
<dbReference type="OrthoDB" id="10029326at2759"/>
<reference evidence="7" key="1">
    <citation type="submission" date="2021-03" db="EMBL/GenBank/DDBJ databases">
        <authorList>
            <person name="Tagirdzhanova G."/>
        </authorList>
    </citation>
    <scope>NUCLEOTIDE SEQUENCE</scope>
</reference>
<sequence>MSVRRRILLMSIIFPVSNLALSLTQSSRVYLFQQARCLSYYRVNDPTKIDSENGVEESLCKGEGVQYPLSIIVGVDAILTMLPVLLVLGIYQQLLARVGLRSLLLVSLFCSATGVFLSTVVFWMRQPWSTPVALISDVFDVIGGGEMTRTMILSTCIAEISHPDNLTTTYNYITGTYFLASVGGATFASLLLSHHVYLLNGLSVMGFILTAMIAMLIPSHCGRDSKLAADAVPILSPFEDDQTPPLSPKESMTDDENQVMISGNPSPESRRQNVNQLALDRVLLTSWHASYMSLVTIFRTDNPTFTVVILFLINGLAKNVEVIIPQYTSLVLSWPLAKVDAVLALKSLVSALVCFCLPSFRKTYLEPHLSTPKIDLLITQVSLAIYVTGTVGLGFSGVFASAGLFITCICIYASGIGLVDSLTSYGTFSLAPGQTVADFYTRQSLIYTFAGLAGAPLWSGLFSLILRSKVLPFGLPFWMCAGLFGAGLGGVGGLRRGWWSN</sequence>
<feature type="transmembrane region" description="Helical" evidence="5">
    <location>
        <begin position="172"/>
        <end position="192"/>
    </location>
</feature>
<dbReference type="InterPro" id="IPR036259">
    <property type="entry name" value="MFS_trans_sf"/>
</dbReference>
<dbReference type="AlphaFoldDB" id="A0A8H3G6P1"/>
<evidence type="ECO:0000256" key="1">
    <source>
        <dbReference type="ARBA" id="ARBA00004141"/>
    </source>
</evidence>
<keyword evidence="2 5" id="KW-0812">Transmembrane</keyword>
<dbReference type="EMBL" id="CAJPDT010000094">
    <property type="protein sequence ID" value="CAF9936840.1"/>
    <property type="molecule type" value="Genomic_DNA"/>
</dbReference>
<dbReference type="GO" id="GO:0016020">
    <property type="term" value="C:membrane"/>
    <property type="evidence" value="ECO:0007669"/>
    <property type="project" value="UniProtKB-SubCell"/>
</dbReference>
<dbReference type="GO" id="GO:0022857">
    <property type="term" value="F:transmembrane transporter activity"/>
    <property type="evidence" value="ECO:0007669"/>
    <property type="project" value="TreeGrafter"/>
</dbReference>
<keyword evidence="8" id="KW-1185">Reference proteome</keyword>
<dbReference type="Gene3D" id="1.20.1250.20">
    <property type="entry name" value="MFS general substrate transporter like domains"/>
    <property type="match status" value="1"/>
</dbReference>
<feature type="signal peptide" evidence="6">
    <location>
        <begin position="1"/>
        <end position="20"/>
    </location>
</feature>
<feature type="transmembrane region" description="Helical" evidence="5">
    <location>
        <begin position="341"/>
        <end position="360"/>
    </location>
</feature>
<keyword evidence="6" id="KW-0732">Signal</keyword>
<evidence type="ECO:0000256" key="2">
    <source>
        <dbReference type="ARBA" id="ARBA00022692"/>
    </source>
</evidence>
<evidence type="ECO:0000256" key="5">
    <source>
        <dbReference type="SAM" id="Phobius"/>
    </source>
</evidence>
<feature type="transmembrane region" description="Helical" evidence="5">
    <location>
        <begin position="103"/>
        <end position="124"/>
    </location>
</feature>